<dbReference type="Bgee" id="108715249">
    <property type="expression patterns" value="Expressed in ovary and 19 other cell types or tissues"/>
</dbReference>
<dbReference type="RefSeq" id="XP_018115729.1">
    <property type="nucleotide sequence ID" value="XM_018260240.2"/>
</dbReference>
<feature type="domain" description="C2H2-type" evidence="14">
    <location>
        <begin position="476"/>
        <end position="509"/>
    </location>
</feature>
<evidence type="ECO:0000256" key="10">
    <source>
        <dbReference type="ARBA" id="ARBA00023163"/>
    </source>
</evidence>
<feature type="compositionally biased region" description="Basic and acidic residues" evidence="13">
    <location>
        <begin position="294"/>
        <end position="325"/>
    </location>
</feature>
<evidence type="ECO:0000313" key="21">
    <source>
        <dbReference type="Xenbase" id="XB-GENE-17331409"/>
    </source>
</evidence>
<dbReference type="GO" id="GO:0008270">
    <property type="term" value="F:zinc ion binding"/>
    <property type="evidence" value="ECO:0007669"/>
    <property type="project" value="UniProtKB-KW"/>
</dbReference>
<dbReference type="InterPro" id="IPR036236">
    <property type="entry name" value="Znf_C2H2_sf"/>
</dbReference>
<dbReference type="RefSeq" id="XP_018115731.1">
    <property type="nucleotide sequence ID" value="XM_018260242.2"/>
</dbReference>
<dbReference type="FunFam" id="3.30.160.60:FF:000060">
    <property type="entry name" value="zinc finger protein 436"/>
    <property type="match status" value="1"/>
</dbReference>
<evidence type="ECO:0000313" key="19">
    <source>
        <dbReference type="RefSeq" id="XP_018115731.1"/>
    </source>
</evidence>
<feature type="domain" description="C2H2-type" evidence="14">
    <location>
        <begin position="594"/>
        <end position="621"/>
    </location>
</feature>
<keyword evidence="11" id="KW-0539">Nucleus</keyword>
<feature type="region of interest" description="Disordered" evidence="13">
    <location>
        <begin position="274"/>
        <end position="371"/>
    </location>
</feature>
<evidence type="ECO:0000256" key="3">
    <source>
        <dbReference type="ARBA" id="ARBA00006991"/>
    </source>
</evidence>
<dbReference type="OrthoDB" id="8117402at2759"/>
<dbReference type="GO" id="GO:0006357">
    <property type="term" value="P:regulation of transcription by RNA polymerase II"/>
    <property type="evidence" value="ECO:0000318"/>
    <property type="project" value="GO_Central"/>
</dbReference>
<evidence type="ECO:0000256" key="12">
    <source>
        <dbReference type="PROSITE-ProRule" id="PRU00042"/>
    </source>
</evidence>
<dbReference type="GO" id="GO:0005654">
    <property type="term" value="C:nucleoplasm"/>
    <property type="evidence" value="ECO:0007669"/>
    <property type="project" value="TreeGrafter"/>
</dbReference>
<dbReference type="Pfam" id="PF00096">
    <property type="entry name" value="zf-C2H2"/>
    <property type="match status" value="9"/>
</dbReference>
<keyword evidence="4" id="KW-0479">Metal-binding</keyword>
<dbReference type="RefSeq" id="XP_018115730.1">
    <property type="nucleotide sequence ID" value="XM_018260241.2"/>
</dbReference>
<feature type="domain" description="C2H2-type" evidence="14">
    <location>
        <begin position="448"/>
        <end position="475"/>
    </location>
</feature>
<proteinExistence type="inferred from homology"/>
<feature type="domain" description="C2H2-type" evidence="14">
    <location>
        <begin position="567"/>
        <end position="594"/>
    </location>
</feature>
<dbReference type="PROSITE" id="PS50157">
    <property type="entry name" value="ZINC_FINGER_C2H2_2"/>
    <property type="match status" value="10"/>
</dbReference>
<dbReference type="PANTHER" id="PTHR24399:SF23">
    <property type="entry name" value="C2H2-TYPE DOMAIN-CONTAINING PROTEIN"/>
    <property type="match status" value="1"/>
</dbReference>
<evidence type="ECO:0000256" key="2">
    <source>
        <dbReference type="ARBA" id="ARBA00004123"/>
    </source>
</evidence>
<dbReference type="FunFam" id="3.30.160.60:FF:001119">
    <property type="entry name" value="zinc finger protein 408"/>
    <property type="match status" value="1"/>
</dbReference>
<keyword evidence="8" id="KW-0805">Transcription regulation</keyword>
<organism evidence="15 20">
    <name type="scientific">Xenopus laevis</name>
    <name type="common">African clawed frog</name>
    <dbReference type="NCBI Taxonomy" id="8355"/>
    <lineage>
        <taxon>Eukaryota</taxon>
        <taxon>Metazoa</taxon>
        <taxon>Chordata</taxon>
        <taxon>Craniata</taxon>
        <taxon>Vertebrata</taxon>
        <taxon>Euteleostomi</taxon>
        <taxon>Amphibia</taxon>
        <taxon>Batrachia</taxon>
        <taxon>Anura</taxon>
        <taxon>Pipoidea</taxon>
        <taxon>Pipidae</taxon>
        <taxon>Xenopodinae</taxon>
        <taxon>Xenopus</taxon>
        <taxon>Xenopus</taxon>
    </lineage>
</organism>
<evidence type="ECO:0000256" key="1">
    <source>
        <dbReference type="ARBA" id="ARBA00003767"/>
    </source>
</evidence>
<keyword evidence="10" id="KW-0804">Transcription</keyword>
<keyword evidence="6 12" id="KW-0863">Zinc-finger</keyword>
<comment type="similarity">
    <text evidence="3">Belongs to the krueppel C2H2-type zinc-finger protein family.</text>
</comment>
<evidence type="ECO:0000256" key="9">
    <source>
        <dbReference type="ARBA" id="ARBA00023125"/>
    </source>
</evidence>
<dbReference type="Gene3D" id="2.170.270.10">
    <property type="entry name" value="SET domain"/>
    <property type="match status" value="1"/>
</dbReference>
<dbReference type="Pfam" id="PF16622">
    <property type="entry name" value="zf-C2H2_11"/>
    <property type="match status" value="1"/>
</dbReference>
<comment type="function">
    <text evidence="1">May be involved in transcriptional regulation.</text>
</comment>
<comment type="subcellular location">
    <subcellularLocation>
        <location evidence="2">Nucleus</location>
    </subcellularLocation>
</comment>
<evidence type="ECO:0000313" key="18">
    <source>
        <dbReference type="RefSeq" id="XP_018115730.1"/>
    </source>
</evidence>
<dbReference type="STRING" id="8355.A0A1L8GE41"/>
<dbReference type="FunFam" id="3.30.160.60:FF:000110">
    <property type="entry name" value="Zinc finger protein-like"/>
    <property type="match status" value="1"/>
</dbReference>
<feature type="compositionally biased region" description="Basic and acidic residues" evidence="13">
    <location>
        <begin position="360"/>
        <end position="371"/>
    </location>
</feature>
<keyword evidence="9" id="KW-0238">DNA-binding</keyword>
<dbReference type="GO" id="GO:0000977">
    <property type="term" value="F:RNA polymerase II transcription regulatory region sequence-specific DNA binding"/>
    <property type="evidence" value="ECO:0000318"/>
    <property type="project" value="GO_Central"/>
</dbReference>
<dbReference type="InterPro" id="IPR041697">
    <property type="entry name" value="Znf-C2H2_11"/>
</dbReference>
<feature type="domain" description="C2H2-type" evidence="14">
    <location>
        <begin position="539"/>
        <end position="566"/>
    </location>
</feature>
<dbReference type="FunFam" id="3.30.160.60:FF:001437">
    <property type="entry name" value="Zinc finger protein 594"/>
    <property type="match status" value="1"/>
</dbReference>
<evidence type="ECO:0000313" key="20">
    <source>
        <dbReference type="RefSeq" id="XP_041416898.1"/>
    </source>
</evidence>
<evidence type="ECO:0000256" key="11">
    <source>
        <dbReference type="ARBA" id="ARBA00023242"/>
    </source>
</evidence>
<dbReference type="Proteomes" id="UP000186698">
    <property type="component" value="Chromosome 4S"/>
</dbReference>
<dbReference type="Gene3D" id="3.30.160.60">
    <property type="entry name" value="Classic Zinc Finger"/>
    <property type="match status" value="10"/>
</dbReference>
<feature type="domain" description="C2H2-type" evidence="14">
    <location>
        <begin position="511"/>
        <end position="538"/>
    </location>
</feature>
<dbReference type="OMA" id="EASHEQH"/>
<evidence type="ECO:0000256" key="4">
    <source>
        <dbReference type="ARBA" id="ARBA00022723"/>
    </source>
</evidence>
<evidence type="ECO:0000256" key="6">
    <source>
        <dbReference type="ARBA" id="ARBA00022771"/>
    </source>
</evidence>
<dbReference type="AlphaFoldDB" id="A0A1L8GE41"/>
<keyword evidence="7" id="KW-0862">Zinc</keyword>
<dbReference type="CTD" id="108715249"/>
<accession>A0A1L8GE41</accession>
<dbReference type="AGR" id="Xenbase:XB-GENE-17331409"/>
<feature type="domain" description="C2H2-type" evidence="14">
    <location>
        <begin position="622"/>
        <end position="649"/>
    </location>
</feature>
<evidence type="ECO:0000256" key="13">
    <source>
        <dbReference type="SAM" id="MobiDB-lite"/>
    </source>
</evidence>
<feature type="compositionally biased region" description="Low complexity" evidence="13">
    <location>
        <begin position="199"/>
        <end position="218"/>
    </location>
</feature>
<feature type="domain" description="C2H2-type" evidence="14">
    <location>
        <begin position="420"/>
        <end position="447"/>
    </location>
</feature>
<dbReference type="SUPFAM" id="SSF57667">
    <property type="entry name" value="beta-beta-alpha zinc fingers"/>
    <property type="match status" value="5"/>
</dbReference>
<evidence type="ECO:0000313" key="17">
    <source>
        <dbReference type="RefSeq" id="XP_018115729.1"/>
    </source>
</evidence>
<evidence type="ECO:0000313" key="16">
    <source>
        <dbReference type="RefSeq" id="XP_018115728.1"/>
    </source>
</evidence>
<keyword evidence="15" id="KW-1185">Reference proteome</keyword>
<dbReference type="PROSITE" id="PS00028">
    <property type="entry name" value="ZINC_FINGER_C2H2_1"/>
    <property type="match status" value="9"/>
</dbReference>
<feature type="compositionally biased region" description="Polar residues" evidence="13">
    <location>
        <begin position="275"/>
        <end position="293"/>
    </location>
</feature>
<dbReference type="FunFam" id="3.30.160.60:FF:000100">
    <property type="entry name" value="Zinc finger 45-like"/>
    <property type="match status" value="1"/>
</dbReference>
<dbReference type="InterPro" id="IPR046341">
    <property type="entry name" value="SET_dom_sf"/>
</dbReference>
<feature type="domain" description="C2H2-type" evidence="14">
    <location>
        <begin position="650"/>
        <end position="677"/>
    </location>
</feature>
<dbReference type="FunFam" id="3.30.160.60:FF:000849">
    <property type="entry name" value="Zinc finger protein 408"/>
    <property type="match status" value="1"/>
</dbReference>
<dbReference type="RefSeq" id="XP_041416898.1">
    <property type="nucleotide sequence ID" value="XM_041560964.1"/>
</dbReference>
<dbReference type="GO" id="GO:0001227">
    <property type="term" value="F:DNA-binding transcription repressor activity, RNA polymerase II-specific"/>
    <property type="evidence" value="ECO:0007669"/>
    <property type="project" value="TreeGrafter"/>
</dbReference>
<dbReference type="FunFam" id="3.30.160.60:FF:001136">
    <property type="entry name" value="Zinc finger protein 408"/>
    <property type="match status" value="1"/>
</dbReference>
<dbReference type="GO" id="GO:0000981">
    <property type="term" value="F:DNA-binding transcription factor activity, RNA polymerase II-specific"/>
    <property type="evidence" value="ECO:0000318"/>
    <property type="project" value="GO_Central"/>
</dbReference>
<dbReference type="InterPro" id="IPR013087">
    <property type="entry name" value="Znf_C2H2_type"/>
</dbReference>
<evidence type="ECO:0000256" key="7">
    <source>
        <dbReference type="ARBA" id="ARBA00022833"/>
    </source>
</evidence>
<evidence type="ECO:0000256" key="5">
    <source>
        <dbReference type="ARBA" id="ARBA00022737"/>
    </source>
</evidence>
<dbReference type="PaxDb" id="8355-A0A1L8GE41"/>
<feature type="region of interest" description="Disordered" evidence="13">
    <location>
        <begin position="127"/>
        <end position="163"/>
    </location>
</feature>
<dbReference type="GO" id="GO:0005634">
    <property type="term" value="C:nucleus"/>
    <property type="evidence" value="ECO:0000318"/>
    <property type="project" value="GO_Central"/>
</dbReference>
<dbReference type="Xenbase" id="XB-GENE-17331409">
    <property type="gene designation" value="znf408.S"/>
</dbReference>
<dbReference type="RefSeq" id="XP_018115728.1">
    <property type="nucleotide sequence ID" value="XM_018260239.2"/>
</dbReference>
<sequence>MDILSSSLLPMKGTQHALLQALLSLPPGLALGPTLTQGEGMGLWCVGKVLQCGTLLPPRSSDADGGSIEIMDHLSPNNTNHWLRYIRSSLNEQNVKLCTLSGAVHLQVITTIHPGSELHLHQEGHRFATENDGNPGQHQTDLRQGAQASERLESAPVPVDEQKRKLDSKDAEMLECNCPPTVPLPLIMSVVTPQPNGPSAAGTPETESTASAEPAEQENLNPIITEPEGAKLLISLHHINCSAEPATQQAVPVQYTQVTECLDTTDLRPVEQEKTLQTSQNKNTHVASVAQSEASHEQHKPEGIQEHQKPSKVKLPKEKPKEPGGEAKSAVNVKKARKAPKWKSAASNRRKGAKNTDTSEDARCEPAEQKESPNALLVNKKCKIQPQTERRFPCKDCDRSFFQLGHLKKHSFIHSGLKPFLCTDCGKAYSSEESFKGHLLSHMGLRPFKCQLCDKAYSTQRDLREHAVLHTGQRPYRCEDCGKSFTRRPTLRIHRKNYCTSAASIDYKPSLECPVCRKMLANSCSLRNHMRIHSGDKPFTCSDCGAAFRHKSSLRVHKRLHTGEKPYKCQYCGDAFPQQPELRRHLIMHTGEMYLCTVCGKALKDPHTLKAHERLHTGERPFTCQYCEKSYPLATKLRRHLKSHLEEKPFRCHLCGMGYSSQPSLKRHLRSHKEVAETGYSAATANENLETESTVVFVQVMDSEESPSQGEVLVAEYTDNPEPGLSQNPPAVLLPMHSGIVAVSSEPGQGKGILLQKDNGHVVLLVPQALGFSAVAEEVEVESGT</sequence>
<name>A0A1L8GE41_XENLA</name>
<gene>
    <name evidence="16 17 18 19 20 21" type="primary">znf408.S</name>
</gene>
<dbReference type="GO" id="GO:0000978">
    <property type="term" value="F:RNA polymerase II cis-regulatory region sequence-specific DNA binding"/>
    <property type="evidence" value="ECO:0007669"/>
    <property type="project" value="TreeGrafter"/>
</dbReference>
<evidence type="ECO:0000259" key="14">
    <source>
        <dbReference type="PROSITE" id="PS50157"/>
    </source>
</evidence>
<feature type="region of interest" description="Disordered" evidence="13">
    <location>
        <begin position="191"/>
        <end position="219"/>
    </location>
</feature>
<dbReference type="GeneID" id="108715249"/>
<dbReference type="KEGG" id="xla:108715249"/>
<dbReference type="PANTHER" id="PTHR24399">
    <property type="entry name" value="ZINC FINGER AND BTB DOMAIN-CONTAINING"/>
    <property type="match status" value="1"/>
</dbReference>
<protein>
    <submittedName>
        <fullName evidence="16 17">Zinc finger protein 408 isoform X1</fullName>
    </submittedName>
</protein>
<keyword evidence="5" id="KW-0677">Repeat</keyword>
<reference evidence="16 17" key="1">
    <citation type="submission" date="2025-04" db="UniProtKB">
        <authorList>
            <consortium name="RefSeq"/>
        </authorList>
    </citation>
    <scope>IDENTIFICATION</scope>
    <source>
        <strain evidence="16 17">J_2021</strain>
        <tissue evidence="16 17">Erythrocytes</tissue>
    </source>
</reference>
<dbReference type="FunFam" id="3.30.160.60:FF:001101">
    <property type="entry name" value="Zinc finger protein 408"/>
    <property type="match status" value="1"/>
</dbReference>
<dbReference type="SMART" id="SM00355">
    <property type="entry name" value="ZnF_C2H2"/>
    <property type="match status" value="10"/>
</dbReference>
<feature type="domain" description="C2H2-type" evidence="14">
    <location>
        <begin position="392"/>
        <end position="419"/>
    </location>
</feature>
<evidence type="ECO:0000256" key="8">
    <source>
        <dbReference type="ARBA" id="ARBA00023015"/>
    </source>
</evidence>
<evidence type="ECO:0000313" key="15">
    <source>
        <dbReference type="Proteomes" id="UP000186698"/>
    </source>
</evidence>